<dbReference type="AlphaFoldDB" id="A0A830GD35"/>
<dbReference type="EMBL" id="BMOQ01000007">
    <property type="protein sequence ID" value="GGN23183.1"/>
    <property type="molecule type" value="Genomic_DNA"/>
</dbReference>
<keyword evidence="3" id="KW-1185">Reference proteome</keyword>
<dbReference type="InterPro" id="IPR058451">
    <property type="entry name" value="DUF8138"/>
</dbReference>
<dbReference type="Pfam" id="PF26459">
    <property type="entry name" value="DUF8138"/>
    <property type="match status" value="1"/>
</dbReference>
<gene>
    <name evidence="2" type="ORF">GCM10009021_25980</name>
</gene>
<evidence type="ECO:0000256" key="1">
    <source>
        <dbReference type="SAM" id="MobiDB-lite"/>
    </source>
</evidence>
<sequence>MSRRRRRDPPDEFPPELDDPEDSPDEVEYFVEVEEDDSVFTSVPNSVQSLQTSSSAPSTLMVLGFAVSAPHISH</sequence>
<name>A0A830GD35_9EURY</name>
<proteinExistence type="predicted"/>
<evidence type="ECO:0000313" key="3">
    <source>
        <dbReference type="Proteomes" id="UP000608850"/>
    </source>
</evidence>
<protein>
    <submittedName>
        <fullName evidence="2">Uncharacterized protein</fullName>
    </submittedName>
</protein>
<reference evidence="2 3" key="1">
    <citation type="journal article" date="2019" name="Int. J. Syst. Evol. Microbiol.">
        <title>The Global Catalogue of Microorganisms (GCM) 10K type strain sequencing project: providing services to taxonomists for standard genome sequencing and annotation.</title>
        <authorList>
            <consortium name="The Broad Institute Genomics Platform"/>
            <consortium name="The Broad Institute Genome Sequencing Center for Infectious Disease"/>
            <person name="Wu L."/>
            <person name="Ma J."/>
        </authorList>
    </citation>
    <scope>NUCLEOTIDE SEQUENCE [LARGE SCALE GENOMIC DNA]</scope>
    <source>
        <strain evidence="2 3">JCM 16331</strain>
    </source>
</reference>
<accession>A0A830GD35</accession>
<organism evidence="2 3">
    <name type="scientific">Halarchaeum nitratireducens</name>
    <dbReference type="NCBI Taxonomy" id="489913"/>
    <lineage>
        <taxon>Archaea</taxon>
        <taxon>Methanobacteriati</taxon>
        <taxon>Methanobacteriota</taxon>
        <taxon>Stenosarchaea group</taxon>
        <taxon>Halobacteria</taxon>
        <taxon>Halobacteriales</taxon>
        <taxon>Halobacteriaceae</taxon>
    </lineage>
</organism>
<comment type="caution">
    <text evidence="2">The sequence shown here is derived from an EMBL/GenBank/DDBJ whole genome shotgun (WGS) entry which is preliminary data.</text>
</comment>
<dbReference type="Proteomes" id="UP000608850">
    <property type="component" value="Unassembled WGS sequence"/>
</dbReference>
<feature type="compositionally biased region" description="Acidic residues" evidence="1">
    <location>
        <begin position="11"/>
        <end position="24"/>
    </location>
</feature>
<evidence type="ECO:0000313" key="2">
    <source>
        <dbReference type="EMBL" id="GGN23183.1"/>
    </source>
</evidence>
<feature type="region of interest" description="Disordered" evidence="1">
    <location>
        <begin position="1"/>
        <end position="24"/>
    </location>
</feature>